<name>A0A2G5EF97_AQUCA</name>
<keyword evidence="2" id="KW-1185">Reference proteome</keyword>
<dbReference type="EMBL" id="KZ305026">
    <property type="protein sequence ID" value="PIA54389.1"/>
    <property type="molecule type" value="Genomic_DNA"/>
</dbReference>
<sequence>MKEREMDTVPMSTMGNVTVGLIWLPDTGAVVRTKIVIKTEASIMLQGLVCWLKIGEVLTGHDSFTG</sequence>
<proteinExistence type="predicted"/>
<reference evidence="1 2" key="1">
    <citation type="submission" date="2017-09" db="EMBL/GenBank/DDBJ databases">
        <title>WGS assembly of Aquilegia coerulea Goldsmith.</title>
        <authorList>
            <person name="Hodges S."/>
            <person name="Kramer E."/>
            <person name="Nordborg M."/>
            <person name="Tomkins J."/>
            <person name="Borevitz J."/>
            <person name="Derieg N."/>
            <person name="Yan J."/>
            <person name="Mihaltcheva S."/>
            <person name="Hayes R.D."/>
            <person name="Rokhsar D."/>
        </authorList>
    </citation>
    <scope>NUCLEOTIDE SEQUENCE [LARGE SCALE GENOMIC DNA]</scope>
    <source>
        <strain evidence="2">cv. Goldsmith</strain>
    </source>
</reference>
<gene>
    <name evidence="1" type="ORF">AQUCO_00900734v1</name>
</gene>
<protein>
    <submittedName>
        <fullName evidence="1">Uncharacterized protein</fullName>
    </submittedName>
</protein>
<dbReference type="EMBL" id="KZ305026">
    <property type="protein sequence ID" value="PIA54390.1"/>
    <property type="molecule type" value="Genomic_DNA"/>
</dbReference>
<accession>A0A2G5EF97</accession>
<organism evidence="1 2">
    <name type="scientific">Aquilegia coerulea</name>
    <name type="common">Rocky mountain columbine</name>
    <dbReference type="NCBI Taxonomy" id="218851"/>
    <lineage>
        <taxon>Eukaryota</taxon>
        <taxon>Viridiplantae</taxon>
        <taxon>Streptophyta</taxon>
        <taxon>Embryophyta</taxon>
        <taxon>Tracheophyta</taxon>
        <taxon>Spermatophyta</taxon>
        <taxon>Magnoliopsida</taxon>
        <taxon>Ranunculales</taxon>
        <taxon>Ranunculaceae</taxon>
        <taxon>Thalictroideae</taxon>
        <taxon>Aquilegia</taxon>
    </lineage>
</organism>
<evidence type="ECO:0000313" key="2">
    <source>
        <dbReference type="Proteomes" id="UP000230069"/>
    </source>
</evidence>
<evidence type="ECO:0000313" key="1">
    <source>
        <dbReference type="EMBL" id="PIA54390.1"/>
    </source>
</evidence>
<dbReference type="Proteomes" id="UP000230069">
    <property type="component" value="Unassembled WGS sequence"/>
</dbReference>
<dbReference type="AlphaFoldDB" id="A0A2G5EF97"/>